<sequence>MPELIFSPRFVLQEMLGISFNKLQAEWLQKATQTSQKTVYNWFARGEMAKTSEYRALMDRLSQSELVSACPINRREYLTILKDPDWRDFAASWLFNKDNSFRATLEWMVENLYCNKKSDAQNLDYYRLSSCLPLEGVKKLRENLEKRGISRKRQECFAEIMALILYLALLENEYCELIQQDSSFLEKLLPCYADGESSRILTPINLFFRKLQERVISLSLFKDKNDLVEAIEDWRELECPENAQRILDRYSNSQSMPKWSTISDWGEMLASSLLLQQGKEGGDKITQEKRDSRIKTEVVHLQNLFGFARVLDKGFRLSAGILRKEKRDPVSFFRDEYRGCARWIKNERGG</sequence>
<gene>
    <name evidence="1" type="ORF">L9S41_18720</name>
</gene>
<keyword evidence="2" id="KW-1185">Reference proteome</keyword>
<dbReference type="EMBL" id="CP092109">
    <property type="protein sequence ID" value="UWZ79692.1"/>
    <property type="molecule type" value="Genomic_DNA"/>
</dbReference>
<name>A0ABY5ZKJ0_9BACT</name>
<protein>
    <recommendedName>
        <fullName evidence="3">DUF4007 domain-containing protein</fullName>
    </recommendedName>
</protein>
<evidence type="ECO:0008006" key="3">
    <source>
        <dbReference type="Google" id="ProtNLM"/>
    </source>
</evidence>
<accession>A0ABY5ZKJ0</accession>
<evidence type="ECO:0000313" key="1">
    <source>
        <dbReference type="EMBL" id="UWZ79692.1"/>
    </source>
</evidence>
<dbReference type="RefSeq" id="WP_260748043.1">
    <property type="nucleotide sequence ID" value="NZ_CP092109.1"/>
</dbReference>
<evidence type="ECO:0000313" key="2">
    <source>
        <dbReference type="Proteomes" id="UP001060414"/>
    </source>
</evidence>
<reference evidence="1" key="1">
    <citation type="journal article" date="2022" name="Environ. Microbiol.">
        <title>Geoalkalibacter halelectricus SAP #1 sp. nov. possessing extracellular electron transfer and mineral#reducing capabilities from a haloalkaline environment.</title>
        <authorList>
            <person name="Yadav S."/>
            <person name="Singh R."/>
            <person name="Sundharam S.S."/>
            <person name="Chaudhary S."/>
            <person name="Krishnamurthi S."/>
            <person name="Patil S.A."/>
        </authorList>
    </citation>
    <scope>NUCLEOTIDE SEQUENCE</scope>
    <source>
        <strain evidence="1">SAP-1</strain>
    </source>
</reference>
<proteinExistence type="predicted"/>
<organism evidence="1 2">
    <name type="scientific">Geoalkalibacter halelectricus</name>
    <dbReference type="NCBI Taxonomy" id="2847045"/>
    <lineage>
        <taxon>Bacteria</taxon>
        <taxon>Pseudomonadati</taxon>
        <taxon>Thermodesulfobacteriota</taxon>
        <taxon>Desulfuromonadia</taxon>
        <taxon>Desulfuromonadales</taxon>
        <taxon>Geoalkalibacteraceae</taxon>
        <taxon>Geoalkalibacter</taxon>
    </lineage>
</organism>
<dbReference type="Proteomes" id="UP001060414">
    <property type="component" value="Chromosome"/>
</dbReference>